<dbReference type="RefSeq" id="WP_211141082.1">
    <property type="nucleotide sequence ID" value="NZ_JAEEGB010000004.1"/>
</dbReference>
<evidence type="ECO:0000313" key="2">
    <source>
        <dbReference type="EMBL" id="MBI6871624.1"/>
    </source>
</evidence>
<keyword evidence="1" id="KW-0812">Transmembrane</keyword>
<feature type="transmembrane region" description="Helical" evidence="1">
    <location>
        <begin position="58"/>
        <end position="79"/>
    </location>
</feature>
<name>A0A934HTI9_9CLOT</name>
<sequence length="117" mass="13148">MVGFITKIIIFPVILSLSNYIFTYIYYPYFYQAIFVGIILAAITHLIDLALLRPGFLIINTIGEFLVGFAVVYSTQFLLPGASVNLIGTSIAATIITIVEFFINRYLLTNTKLKKLE</sequence>
<reference evidence="2" key="1">
    <citation type="submission" date="2020-12" db="EMBL/GenBank/DDBJ databases">
        <title>Clostridium thailandense sp. nov., a novel acetogenic bacterium isolated from peat land soil in Thailand.</title>
        <authorList>
            <person name="Chaikitkaew S."/>
            <person name="Birkeland N.K."/>
        </authorList>
    </citation>
    <scope>NUCLEOTIDE SEQUENCE</scope>
    <source>
        <strain evidence="2">DSM 17425</strain>
    </source>
</reference>
<protein>
    <submittedName>
        <fullName evidence="2">DUF2512 family protein</fullName>
    </submittedName>
</protein>
<feature type="transmembrane region" description="Helical" evidence="1">
    <location>
        <begin position="85"/>
        <end position="108"/>
    </location>
</feature>
<dbReference type="EMBL" id="JAEEGB010000004">
    <property type="protein sequence ID" value="MBI6871624.1"/>
    <property type="molecule type" value="Genomic_DNA"/>
</dbReference>
<accession>A0A934HTI9</accession>
<keyword evidence="1" id="KW-0472">Membrane</keyword>
<dbReference type="AlphaFoldDB" id="A0A934HTI9"/>
<organism evidence="2 3">
    <name type="scientific">Clostridium aciditolerans</name>
    <dbReference type="NCBI Taxonomy" id="339861"/>
    <lineage>
        <taxon>Bacteria</taxon>
        <taxon>Bacillati</taxon>
        <taxon>Bacillota</taxon>
        <taxon>Clostridia</taxon>
        <taxon>Eubacteriales</taxon>
        <taxon>Clostridiaceae</taxon>
        <taxon>Clostridium</taxon>
    </lineage>
</organism>
<evidence type="ECO:0000256" key="1">
    <source>
        <dbReference type="SAM" id="Phobius"/>
    </source>
</evidence>
<dbReference type="Proteomes" id="UP000622687">
    <property type="component" value="Unassembled WGS sequence"/>
</dbReference>
<keyword evidence="1" id="KW-1133">Transmembrane helix</keyword>
<proteinExistence type="predicted"/>
<comment type="caution">
    <text evidence="2">The sequence shown here is derived from an EMBL/GenBank/DDBJ whole genome shotgun (WGS) entry which is preliminary data.</text>
</comment>
<keyword evidence="3" id="KW-1185">Reference proteome</keyword>
<gene>
    <name evidence="2" type="ORF">I6U51_02740</name>
</gene>
<evidence type="ECO:0000313" key="3">
    <source>
        <dbReference type="Proteomes" id="UP000622687"/>
    </source>
</evidence>